<dbReference type="RefSeq" id="WP_271197028.1">
    <property type="nucleotide sequence ID" value="NZ_BSFN01000014.1"/>
</dbReference>
<accession>A0A9W6K8Q7</accession>
<dbReference type="InterPro" id="IPR050446">
    <property type="entry name" value="FAD-oxidoreductase/Apoptosis"/>
</dbReference>
<dbReference type="SUPFAM" id="SSF55424">
    <property type="entry name" value="FAD/NAD-linked reductases, dimerisation (C-terminal) domain"/>
    <property type="match status" value="1"/>
</dbReference>
<evidence type="ECO:0000259" key="6">
    <source>
        <dbReference type="Pfam" id="PF14759"/>
    </source>
</evidence>
<dbReference type="Gene3D" id="3.30.390.30">
    <property type="match status" value="1"/>
</dbReference>
<keyword evidence="2" id="KW-0285">Flavoprotein</keyword>
<dbReference type="GO" id="GO:0005737">
    <property type="term" value="C:cytoplasm"/>
    <property type="evidence" value="ECO:0007669"/>
    <property type="project" value="TreeGrafter"/>
</dbReference>
<dbReference type="Proteomes" id="UP001143328">
    <property type="component" value="Unassembled WGS sequence"/>
</dbReference>
<evidence type="ECO:0000256" key="3">
    <source>
        <dbReference type="ARBA" id="ARBA00022827"/>
    </source>
</evidence>
<dbReference type="SUPFAM" id="SSF51905">
    <property type="entry name" value="FAD/NAD(P)-binding domain"/>
    <property type="match status" value="2"/>
</dbReference>
<keyword evidence="3" id="KW-0274">FAD</keyword>
<dbReference type="Gene3D" id="3.50.50.60">
    <property type="entry name" value="FAD/NAD(P)-binding domain"/>
    <property type="match status" value="2"/>
</dbReference>
<proteinExistence type="predicted"/>
<evidence type="ECO:0000256" key="1">
    <source>
        <dbReference type="ARBA" id="ARBA00001974"/>
    </source>
</evidence>
<comment type="caution">
    <text evidence="7">The sequence shown here is derived from an EMBL/GenBank/DDBJ whole genome shotgun (WGS) entry which is preliminary data.</text>
</comment>
<dbReference type="EMBL" id="BSFN01000014">
    <property type="protein sequence ID" value="GLK90857.1"/>
    <property type="molecule type" value="Genomic_DNA"/>
</dbReference>
<comment type="cofactor">
    <cofactor evidence="1">
        <name>FAD</name>
        <dbReference type="ChEBI" id="CHEBI:57692"/>
    </cofactor>
</comment>
<keyword evidence="8" id="KW-1185">Reference proteome</keyword>
<keyword evidence="4" id="KW-0560">Oxidoreductase</keyword>
<dbReference type="PANTHER" id="PTHR43557:SF2">
    <property type="entry name" value="RIESKE DOMAIN-CONTAINING PROTEIN-RELATED"/>
    <property type="match status" value="1"/>
</dbReference>
<organism evidence="7 8">
    <name type="scientific">Pseudomonas turukhanskensis</name>
    <dbReference type="NCBI Taxonomy" id="1806536"/>
    <lineage>
        <taxon>Bacteria</taxon>
        <taxon>Pseudomonadati</taxon>
        <taxon>Pseudomonadota</taxon>
        <taxon>Gammaproteobacteria</taxon>
        <taxon>Pseudomonadales</taxon>
        <taxon>Pseudomonadaceae</taxon>
        <taxon>Pseudomonas</taxon>
    </lineage>
</organism>
<dbReference type="GO" id="GO:0016651">
    <property type="term" value="F:oxidoreductase activity, acting on NAD(P)H"/>
    <property type="evidence" value="ECO:0007669"/>
    <property type="project" value="TreeGrafter"/>
</dbReference>
<sequence length="386" mass="41318">MKIVIVGAGTAGVNAAFWLRQYGYTGEIRLLSNEAVAPYQRPPLSKAFLTSETAASTPLKSEDFYKNNNINISLNTVVVSINVERKVVSAKNGEEYTYDKLILATGANARRLTCEGSELSGVCYLRNIEDAKNLRRKLAESTSVVVLGGGVIGLEVASAAVGLGKKVTVIEAAPRVMARVVTPAAANLVRARLEVEGVEFMLNAKLTSIKGMNGHVDKCVLASGEKIQTDLIVVGIGAIPELGLAVEAALEVSNGVVVNEQMRTSDINIYAIGDCALARNPFFEAMVRLETIHNAVTQAQIVASGICGTSRPTPTPPRFWSDLKGITLQGLGALKDYDKLVVATNTKAVELEVLAYKNEILIATETINLPKRQGLLGESITMPEYQ</sequence>
<dbReference type="PRINTS" id="PR00368">
    <property type="entry name" value="FADPNR"/>
</dbReference>
<feature type="domain" description="Reductase C-terminal" evidence="6">
    <location>
        <begin position="319"/>
        <end position="371"/>
    </location>
</feature>
<reference evidence="7" key="1">
    <citation type="journal article" date="2014" name="Int. J. Syst. Evol. Microbiol.">
        <title>Complete genome sequence of Corynebacterium casei LMG S-19264T (=DSM 44701T), isolated from a smear-ripened cheese.</title>
        <authorList>
            <consortium name="US DOE Joint Genome Institute (JGI-PGF)"/>
            <person name="Walter F."/>
            <person name="Albersmeier A."/>
            <person name="Kalinowski J."/>
            <person name="Ruckert C."/>
        </authorList>
    </citation>
    <scope>NUCLEOTIDE SEQUENCE</scope>
    <source>
        <strain evidence="7">VKM B-2935</strain>
    </source>
</reference>
<gene>
    <name evidence="7" type="ORF">GCM10017655_39210</name>
</gene>
<reference evidence="7" key="2">
    <citation type="submission" date="2023-01" db="EMBL/GenBank/DDBJ databases">
        <authorList>
            <person name="Sun Q."/>
            <person name="Evtushenko L."/>
        </authorList>
    </citation>
    <scope>NUCLEOTIDE SEQUENCE</scope>
    <source>
        <strain evidence="7">VKM B-2935</strain>
    </source>
</reference>
<name>A0A9W6K8Q7_9PSED</name>
<evidence type="ECO:0000256" key="2">
    <source>
        <dbReference type="ARBA" id="ARBA00022630"/>
    </source>
</evidence>
<feature type="domain" description="FAD/NAD(P)-binding" evidence="5">
    <location>
        <begin position="1"/>
        <end position="299"/>
    </location>
</feature>
<dbReference type="InterPro" id="IPR023753">
    <property type="entry name" value="FAD/NAD-binding_dom"/>
</dbReference>
<dbReference type="PRINTS" id="PR00411">
    <property type="entry name" value="PNDRDTASEI"/>
</dbReference>
<dbReference type="AlphaFoldDB" id="A0A9W6K8Q7"/>
<protein>
    <submittedName>
        <fullName evidence="7">Ferredoxin reductase</fullName>
    </submittedName>
</protein>
<dbReference type="Pfam" id="PF14759">
    <property type="entry name" value="Reductase_C"/>
    <property type="match status" value="1"/>
</dbReference>
<evidence type="ECO:0000313" key="8">
    <source>
        <dbReference type="Proteomes" id="UP001143328"/>
    </source>
</evidence>
<evidence type="ECO:0000259" key="5">
    <source>
        <dbReference type="Pfam" id="PF07992"/>
    </source>
</evidence>
<dbReference type="PANTHER" id="PTHR43557">
    <property type="entry name" value="APOPTOSIS-INDUCING FACTOR 1"/>
    <property type="match status" value="1"/>
</dbReference>
<dbReference type="InterPro" id="IPR028202">
    <property type="entry name" value="Reductase_C"/>
</dbReference>
<dbReference type="InterPro" id="IPR036188">
    <property type="entry name" value="FAD/NAD-bd_sf"/>
</dbReference>
<dbReference type="Pfam" id="PF07992">
    <property type="entry name" value="Pyr_redox_2"/>
    <property type="match status" value="1"/>
</dbReference>
<evidence type="ECO:0000256" key="4">
    <source>
        <dbReference type="ARBA" id="ARBA00023002"/>
    </source>
</evidence>
<dbReference type="InterPro" id="IPR016156">
    <property type="entry name" value="FAD/NAD-linked_Rdtase_dimer_sf"/>
</dbReference>
<evidence type="ECO:0000313" key="7">
    <source>
        <dbReference type="EMBL" id="GLK90857.1"/>
    </source>
</evidence>